<dbReference type="InterPro" id="IPR019734">
    <property type="entry name" value="TPR_rpt"/>
</dbReference>
<evidence type="ECO:0000256" key="1">
    <source>
        <dbReference type="ARBA" id="ARBA00022737"/>
    </source>
</evidence>
<dbReference type="eggNOG" id="COG0457">
    <property type="taxonomic scope" value="Bacteria"/>
</dbReference>
<keyword evidence="6" id="KW-1185">Reference proteome</keyword>
<feature type="repeat" description="TPR" evidence="3">
    <location>
        <begin position="1023"/>
        <end position="1056"/>
    </location>
</feature>
<evidence type="ECO:0000259" key="4">
    <source>
        <dbReference type="Pfam" id="PF17128"/>
    </source>
</evidence>
<evidence type="ECO:0000313" key="6">
    <source>
        <dbReference type="Proteomes" id="UP000027616"/>
    </source>
</evidence>
<dbReference type="PANTHER" id="PTHR44943">
    <property type="entry name" value="CELLULOSE SYNTHASE OPERON PROTEIN C"/>
    <property type="match status" value="1"/>
</dbReference>
<dbReference type="Gene3D" id="1.25.40.10">
    <property type="entry name" value="Tetratricopeptide repeat domain"/>
    <property type="match status" value="4"/>
</dbReference>
<protein>
    <submittedName>
        <fullName evidence="5">Uncharacterized protein YphG containing TPR domain</fullName>
    </submittedName>
</protein>
<feature type="repeat" description="TPR" evidence="3">
    <location>
        <begin position="725"/>
        <end position="758"/>
    </location>
</feature>
<dbReference type="Pfam" id="PF13432">
    <property type="entry name" value="TPR_16"/>
    <property type="match status" value="2"/>
</dbReference>
<evidence type="ECO:0000256" key="3">
    <source>
        <dbReference type="PROSITE-ProRule" id="PRU00339"/>
    </source>
</evidence>
<dbReference type="AlphaFoldDB" id="A0A060RBB4"/>
<sequence>MKVKIWTESVVIPTYSIGKQERNPMFLEKRVYQGSSGVVYPYPVIEKIEDEKQDKSYTACFVENEYIKIMVLPELGGRIQMAYDKIKQRHFIYYNNVIKPALVGLTGPWISGGIEFNWPQHHRPSTFLPVDWKIQENADGSATVWVSEQERMFHQKGSAKFTLHPGRAYIEIEGSAQNPTPFPQTFLWWANPAVYVGDEYQSVFPPDVNAVFDHGKRDVSTFPIATGTYYKVDYSSGVDISRYRNIPVPTSYMAIESKYDFVGGYENDTQAGVLHVANHHVSPGKKQWTWGNGDFGVAWDRNLTDEDGPYIELMTGMFTDNQPDFTWLQPLESKSFKQYFMPYRELGVVKNATKDIMLTESKIFATSKIEGVTVSVDGQQFVTDLSPEEVVDIPFRGKKITISKDGKMLLEWDSTADANREVPAAAQAALLPEQIDTTEQLFLTGQHLEQYRHARYNPEDYYREALRRDATDIRNNNAMGLLLIRKGRFDKAEPYLRQAIQTQLKRNPNPYDGEPHYNLGQALKFQGRLDEAYKALYKSCWNSAWQDAGYYALAQISSLKGNYTEALEESAKSLNRNWNSDRTRALRSALLARTAGEREALHFIEESLELDSFNFGALVVRMILGKATAEQVVALMREDSHNYRETALDFMGAGLWSEAIATLKLAPKPNPMVYYYMAYCTEQMGETPRELLERAAAADSYCCFPNRLEDIAILRWAMRLNPKDARARYYLGNLYYDKRQYELAMELWEQSAAIEENFATVWRNLALGYFNKFDQRERAVASLEKAFSLDTADARVLMELDQLYKKINRPHAERLALLSSHFELVAQRDDLYLEYATLLNNIGEWQKAREMIDSRKFHPWEGGEGKVPSQYQFARLQLAKQAIGEGNPGQAIELLSECYDYPHNLGEGKLTGAAENDFDYYMALALEAMGEVEQAQEYLERATKGQSTPAAAIYYNDQKPDKIYYQGLALLKLGRNEEAVSRFDALITYGKEHIDQSVVLDYFAVSLPDLLIWEESLDHQSRIHCLYMMGLGYLGKGEKERAAECFARASSMDTNHQGLISHK</sequence>
<dbReference type="Proteomes" id="UP000027616">
    <property type="component" value="Chromosome I"/>
</dbReference>
<dbReference type="InterPro" id="IPR051685">
    <property type="entry name" value="Ycf3/AcsC/BcsC/TPR_MFPF"/>
</dbReference>
<dbReference type="PANTHER" id="PTHR44943:SF4">
    <property type="entry name" value="TPR REPEAT-CONTAINING PROTEIN MJ0798"/>
    <property type="match status" value="1"/>
</dbReference>
<dbReference type="PATRIC" id="fig|1433126.3.peg.2766"/>
<keyword evidence="1" id="KW-0677">Repeat</keyword>
<dbReference type="SUPFAM" id="SSF48452">
    <property type="entry name" value="TPR-like"/>
    <property type="match status" value="3"/>
</dbReference>
<dbReference type="KEGG" id="rbc:BN938_2796"/>
<gene>
    <name evidence="5" type="ORF">BN938_2796</name>
</gene>
<dbReference type="InterPro" id="IPR033396">
    <property type="entry name" value="DUF5107"/>
</dbReference>
<feature type="domain" description="DUF5107" evidence="4">
    <location>
        <begin position="38"/>
        <end position="339"/>
    </location>
</feature>
<evidence type="ECO:0000313" key="5">
    <source>
        <dbReference type="EMBL" id="CDN32862.1"/>
    </source>
</evidence>
<dbReference type="PROSITE" id="PS50005">
    <property type="entry name" value="TPR"/>
    <property type="match status" value="2"/>
</dbReference>
<organism evidence="5 6">
    <name type="scientific">Mucinivorans hirudinis</name>
    <dbReference type="NCBI Taxonomy" id="1433126"/>
    <lineage>
        <taxon>Bacteria</taxon>
        <taxon>Pseudomonadati</taxon>
        <taxon>Bacteroidota</taxon>
        <taxon>Bacteroidia</taxon>
        <taxon>Bacteroidales</taxon>
        <taxon>Rikenellaceae</taxon>
        <taxon>Mucinivorans</taxon>
    </lineage>
</organism>
<proteinExistence type="predicted"/>
<dbReference type="HOGENOM" id="CLU_010402_0_0_10"/>
<evidence type="ECO:0000256" key="2">
    <source>
        <dbReference type="ARBA" id="ARBA00022803"/>
    </source>
</evidence>
<dbReference type="Pfam" id="PF17128">
    <property type="entry name" value="DUF5107"/>
    <property type="match status" value="1"/>
</dbReference>
<keyword evidence="2 3" id="KW-0802">TPR repeat</keyword>
<name>A0A060RBB4_9BACT</name>
<dbReference type="STRING" id="1433126.BN938_2796"/>
<dbReference type="EMBL" id="HG934468">
    <property type="protein sequence ID" value="CDN32862.1"/>
    <property type="molecule type" value="Genomic_DNA"/>
</dbReference>
<accession>A0A060RBB4</accession>
<reference evidence="5 6" key="1">
    <citation type="journal article" date="2015" name="Genome Announc.">
        <title>Complete Genome Sequence of the Novel Leech Symbiont Mucinivorans hirudinis M3T.</title>
        <authorList>
            <person name="Nelson M.C."/>
            <person name="Bomar L."/>
            <person name="Graf J."/>
        </authorList>
    </citation>
    <scope>NUCLEOTIDE SEQUENCE [LARGE SCALE GENOMIC DNA]</scope>
    <source>
        <strain evidence="6">M3</strain>
    </source>
</reference>
<dbReference type="SMART" id="SM00028">
    <property type="entry name" value="TPR"/>
    <property type="match status" value="6"/>
</dbReference>
<dbReference type="OrthoDB" id="174931at2"/>
<dbReference type="Pfam" id="PF13174">
    <property type="entry name" value="TPR_6"/>
    <property type="match status" value="1"/>
</dbReference>
<dbReference type="InterPro" id="IPR011990">
    <property type="entry name" value="TPR-like_helical_dom_sf"/>
</dbReference>